<sequence length="325" mass="33004">MLEYEFMRTAFAASVFVALLAGPVGWFLVLRGQAFAGHALSHIAFAGAAGAVLAGFSPLLGLFGASVIAGGAMGAIEGRASAQRDVAIGLVLSLALGFGVLFLHLMTRSASLANALLFGNVLGVSPSMLVSLGVFAVGGVALLAVMSRPLLFASLQPELAEARGVKLRLLSMLFLMLVGAATAECAQITGVLLVFALMVGPGAVAHRLGLSPLAGLVGSAVFALVEAWGGLVLSWWTDAPVSFWIALLGAVAYVLSGVRIGRGFPASACLAAGRESWDKPERQQASTRGTDNDARNAVACGWSGSAGGYDGNAGSGAESSRRRGG</sequence>
<dbReference type="PANTHER" id="PTHR30477">
    <property type="entry name" value="ABC-TRANSPORTER METAL-BINDING PROTEIN"/>
    <property type="match status" value="1"/>
</dbReference>
<evidence type="ECO:0000256" key="12">
    <source>
        <dbReference type="ARBA" id="ARBA00040080"/>
    </source>
</evidence>
<comment type="subcellular location">
    <subcellularLocation>
        <location evidence="2 13">Cell membrane</location>
        <topology evidence="2 13">Multi-pass membrane protein</topology>
    </subcellularLocation>
</comment>
<keyword evidence="10" id="KW-0406">Ion transport</keyword>
<evidence type="ECO:0000256" key="6">
    <source>
        <dbReference type="ARBA" id="ARBA00022692"/>
    </source>
</evidence>
<evidence type="ECO:0000256" key="5">
    <source>
        <dbReference type="ARBA" id="ARBA00022475"/>
    </source>
</evidence>
<feature type="transmembrane region" description="Helical" evidence="15">
    <location>
        <begin position="241"/>
        <end position="258"/>
    </location>
</feature>
<evidence type="ECO:0000256" key="13">
    <source>
        <dbReference type="RuleBase" id="RU003943"/>
    </source>
</evidence>
<keyword evidence="6 13" id="KW-0812">Transmembrane</keyword>
<dbReference type="EMBL" id="WOTH01000048">
    <property type="protein sequence ID" value="NHO55108.1"/>
    <property type="molecule type" value="Genomic_DNA"/>
</dbReference>
<evidence type="ECO:0000256" key="14">
    <source>
        <dbReference type="SAM" id="MobiDB-lite"/>
    </source>
</evidence>
<comment type="function">
    <text evidence="1">Involved in the high-affinity zinc uptake transport system.</text>
</comment>
<feature type="transmembrane region" description="Helical" evidence="15">
    <location>
        <begin position="86"/>
        <end position="106"/>
    </location>
</feature>
<evidence type="ECO:0000256" key="8">
    <source>
        <dbReference type="ARBA" id="ARBA00022906"/>
    </source>
</evidence>
<comment type="similarity">
    <text evidence="3 13">Belongs to the ABC-3 integral membrane protein family.</text>
</comment>
<dbReference type="PANTHER" id="PTHR30477:SF23">
    <property type="entry name" value="HIGH-AFFINITY ZINC UPTAKE SYSTEM MEMBRANE PROTEIN ZNUB"/>
    <property type="match status" value="1"/>
</dbReference>
<feature type="transmembrane region" description="Helical" evidence="15">
    <location>
        <begin position="49"/>
        <end position="74"/>
    </location>
</feature>
<dbReference type="GO" id="GO:0010043">
    <property type="term" value="P:response to zinc ion"/>
    <property type="evidence" value="ECO:0007669"/>
    <property type="project" value="TreeGrafter"/>
</dbReference>
<evidence type="ECO:0000313" key="17">
    <source>
        <dbReference type="Proteomes" id="UP000597459"/>
    </source>
</evidence>
<name>A0A967B901_9PROT</name>
<dbReference type="GO" id="GO:0055085">
    <property type="term" value="P:transmembrane transport"/>
    <property type="evidence" value="ECO:0007669"/>
    <property type="project" value="InterPro"/>
</dbReference>
<evidence type="ECO:0000256" key="11">
    <source>
        <dbReference type="ARBA" id="ARBA00023136"/>
    </source>
</evidence>
<organism evidence="16 17">
    <name type="scientific">Acetobacter estunensis</name>
    <dbReference type="NCBI Taxonomy" id="104097"/>
    <lineage>
        <taxon>Bacteria</taxon>
        <taxon>Pseudomonadati</taxon>
        <taxon>Pseudomonadota</taxon>
        <taxon>Alphaproteobacteria</taxon>
        <taxon>Acetobacterales</taxon>
        <taxon>Acetobacteraceae</taxon>
        <taxon>Acetobacter</taxon>
    </lineage>
</organism>
<keyword evidence="5" id="KW-1003">Cell membrane</keyword>
<keyword evidence="17" id="KW-1185">Reference proteome</keyword>
<dbReference type="AlphaFoldDB" id="A0A967B901"/>
<evidence type="ECO:0000256" key="1">
    <source>
        <dbReference type="ARBA" id="ARBA00002313"/>
    </source>
</evidence>
<proteinExistence type="inferred from homology"/>
<evidence type="ECO:0000256" key="7">
    <source>
        <dbReference type="ARBA" id="ARBA00022833"/>
    </source>
</evidence>
<comment type="caution">
    <text evidence="16">The sequence shown here is derived from an EMBL/GenBank/DDBJ whole genome shotgun (WGS) entry which is preliminary data.</text>
</comment>
<keyword evidence="4 13" id="KW-0813">Transport</keyword>
<dbReference type="InterPro" id="IPR037294">
    <property type="entry name" value="ABC_BtuC-like"/>
</dbReference>
<evidence type="ECO:0000313" key="16">
    <source>
        <dbReference type="EMBL" id="NHO55108.1"/>
    </source>
</evidence>
<protein>
    <recommendedName>
        <fullName evidence="12">High-affinity zinc uptake system membrane protein ZnuB</fullName>
    </recommendedName>
</protein>
<dbReference type="GO" id="GO:0043190">
    <property type="term" value="C:ATP-binding cassette (ABC) transporter complex"/>
    <property type="evidence" value="ECO:0007669"/>
    <property type="project" value="InterPro"/>
</dbReference>
<dbReference type="Gene3D" id="1.10.3470.10">
    <property type="entry name" value="ABC transporter involved in vitamin B12 uptake, BtuC"/>
    <property type="match status" value="1"/>
</dbReference>
<dbReference type="InterPro" id="IPR001626">
    <property type="entry name" value="ABC_TroCD"/>
</dbReference>
<keyword evidence="9 15" id="KW-1133">Transmembrane helix</keyword>
<feature type="transmembrane region" description="Helical" evidence="15">
    <location>
        <begin position="213"/>
        <end position="235"/>
    </location>
</feature>
<feature type="region of interest" description="Disordered" evidence="14">
    <location>
        <begin position="279"/>
        <end position="325"/>
    </location>
</feature>
<feature type="transmembrane region" description="Helical" evidence="15">
    <location>
        <begin position="126"/>
        <end position="145"/>
    </location>
</feature>
<evidence type="ECO:0000256" key="9">
    <source>
        <dbReference type="ARBA" id="ARBA00022989"/>
    </source>
</evidence>
<evidence type="ECO:0000256" key="2">
    <source>
        <dbReference type="ARBA" id="ARBA00004651"/>
    </source>
</evidence>
<dbReference type="SUPFAM" id="SSF81345">
    <property type="entry name" value="ABC transporter involved in vitamin B12 uptake, BtuC"/>
    <property type="match status" value="1"/>
</dbReference>
<dbReference type="Pfam" id="PF00950">
    <property type="entry name" value="ABC-3"/>
    <property type="match status" value="1"/>
</dbReference>
<reference evidence="16" key="1">
    <citation type="submission" date="2019-11" db="EMBL/GenBank/DDBJ databases">
        <title>Description of new Acetobacter species.</title>
        <authorList>
            <person name="Cleenwerck I."/>
            <person name="Sombolestani A.S."/>
        </authorList>
    </citation>
    <scope>NUCLEOTIDE SEQUENCE</scope>
    <source>
        <strain evidence="16">LMG 1626</strain>
    </source>
</reference>
<evidence type="ECO:0000256" key="10">
    <source>
        <dbReference type="ARBA" id="ARBA00023065"/>
    </source>
</evidence>
<accession>A0A967B901</accession>
<evidence type="ECO:0000256" key="15">
    <source>
        <dbReference type="SAM" id="Phobius"/>
    </source>
</evidence>
<keyword evidence="8" id="KW-0864">Zinc transport</keyword>
<evidence type="ECO:0000256" key="4">
    <source>
        <dbReference type="ARBA" id="ARBA00022448"/>
    </source>
</evidence>
<gene>
    <name evidence="16" type="ORF">GOB87_14335</name>
</gene>
<dbReference type="Proteomes" id="UP000597459">
    <property type="component" value="Unassembled WGS sequence"/>
</dbReference>
<keyword evidence="11 15" id="KW-0472">Membrane</keyword>
<evidence type="ECO:0000256" key="3">
    <source>
        <dbReference type="ARBA" id="ARBA00008034"/>
    </source>
</evidence>
<feature type="compositionally biased region" description="Gly residues" evidence="14">
    <location>
        <begin position="304"/>
        <end position="314"/>
    </location>
</feature>
<dbReference type="GO" id="GO:0006829">
    <property type="term" value="P:zinc ion transport"/>
    <property type="evidence" value="ECO:0007669"/>
    <property type="project" value="UniProtKB-KW"/>
</dbReference>
<keyword evidence="7" id="KW-0862">Zinc</keyword>